<evidence type="ECO:0000313" key="1">
    <source>
        <dbReference type="EMBL" id="GGK62405.1"/>
    </source>
</evidence>
<dbReference type="InterPro" id="IPR027417">
    <property type="entry name" value="P-loop_NTPase"/>
</dbReference>
<dbReference type="InterPro" id="IPR052922">
    <property type="entry name" value="Cytidylate_Kinase-2"/>
</dbReference>
<keyword evidence="2" id="KW-1185">Reference proteome</keyword>
<dbReference type="EMBL" id="BMNT01000001">
    <property type="protein sequence ID" value="GGK62405.1"/>
    <property type="molecule type" value="Genomic_DNA"/>
</dbReference>
<dbReference type="PANTHER" id="PTHR37816:SF1">
    <property type="entry name" value="TOXIN"/>
    <property type="match status" value="1"/>
</dbReference>
<dbReference type="PANTHER" id="PTHR37816">
    <property type="entry name" value="YALI0E33011P"/>
    <property type="match status" value="1"/>
</dbReference>
<protein>
    <recommendedName>
        <fullName evidence="3">Adenylate kinase</fullName>
    </recommendedName>
</protein>
<dbReference type="SUPFAM" id="SSF52540">
    <property type="entry name" value="P-loop containing nucleoside triphosphate hydrolases"/>
    <property type="match status" value="1"/>
</dbReference>
<evidence type="ECO:0000313" key="2">
    <source>
        <dbReference type="Proteomes" id="UP000645217"/>
    </source>
</evidence>
<reference evidence="1" key="2">
    <citation type="submission" date="2020-09" db="EMBL/GenBank/DDBJ databases">
        <authorList>
            <person name="Sun Q."/>
            <person name="Ohkuma M."/>
        </authorList>
    </citation>
    <scope>NUCLEOTIDE SEQUENCE</scope>
    <source>
        <strain evidence="1">JCM 13064</strain>
    </source>
</reference>
<reference evidence="1" key="1">
    <citation type="journal article" date="2014" name="Int. J. Syst. Evol. Microbiol.">
        <title>Complete genome sequence of Corynebacterium casei LMG S-19264T (=DSM 44701T), isolated from a smear-ripened cheese.</title>
        <authorList>
            <consortium name="US DOE Joint Genome Institute (JGI-PGF)"/>
            <person name="Walter F."/>
            <person name="Albersmeier A."/>
            <person name="Kalinowski J."/>
            <person name="Ruckert C."/>
        </authorList>
    </citation>
    <scope>NUCLEOTIDE SEQUENCE</scope>
    <source>
        <strain evidence="1">JCM 13064</strain>
    </source>
</reference>
<organism evidence="1 2">
    <name type="scientific">Sphaerisporangium melleum</name>
    <dbReference type="NCBI Taxonomy" id="321316"/>
    <lineage>
        <taxon>Bacteria</taxon>
        <taxon>Bacillati</taxon>
        <taxon>Actinomycetota</taxon>
        <taxon>Actinomycetes</taxon>
        <taxon>Streptosporangiales</taxon>
        <taxon>Streptosporangiaceae</taxon>
        <taxon>Sphaerisporangium</taxon>
    </lineage>
</organism>
<evidence type="ECO:0008006" key="3">
    <source>
        <dbReference type="Google" id="ProtNLM"/>
    </source>
</evidence>
<dbReference type="AlphaFoldDB" id="A0A917QQQ1"/>
<dbReference type="RefSeq" id="WP_189160988.1">
    <property type="nucleotide sequence ID" value="NZ_BMNT01000001.1"/>
</dbReference>
<dbReference type="Proteomes" id="UP000645217">
    <property type="component" value="Unassembled WGS sequence"/>
</dbReference>
<accession>A0A917QQQ1</accession>
<proteinExistence type="predicted"/>
<gene>
    <name evidence="1" type="ORF">GCM10007964_01940</name>
</gene>
<comment type="caution">
    <text evidence="1">The sequence shown here is derived from an EMBL/GenBank/DDBJ whole genome shotgun (WGS) entry which is preliminary data.</text>
</comment>
<sequence length="183" mass="20623">MRRILVAGITGAGKSTMARELGRRLGVPYHEMDALHYVAPGWGVDEEFAAKVAAITAAPAWIFDSFGYPEVRDLLWERADTVVWLDYGRAVIMPRVLRRSLRRTLLRERIFGGNRETLSGWFRRDHPAWWAWSQHGARRADIASRVGDPRFSHLRVIRFGAPHEATAWLGEVPGAPPGTRALG</sequence>
<name>A0A917QQQ1_9ACTN</name>
<dbReference type="Gene3D" id="3.40.50.300">
    <property type="entry name" value="P-loop containing nucleotide triphosphate hydrolases"/>
    <property type="match status" value="1"/>
</dbReference>